<dbReference type="AlphaFoldDB" id="A0A927WGQ4"/>
<sequence>MQVLYIHVPAQILYGEKDQLTSLATMKDFAEKHHAGLTVMENGEHWFHTEEQMAFLDDWIFVTKF</sequence>
<gene>
    <name evidence="1" type="ORF">E7203_13565</name>
</gene>
<dbReference type="InterPro" id="IPR029058">
    <property type="entry name" value="AB_hydrolase_fold"/>
</dbReference>
<keyword evidence="1" id="KW-0378">Hydrolase</keyword>
<dbReference type="RefSeq" id="WP_303670575.1">
    <property type="nucleotide sequence ID" value="NZ_SVCA01000020.1"/>
</dbReference>
<dbReference type="SUPFAM" id="SSF53474">
    <property type="entry name" value="alpha/beta-Hydrolases"/>
    <property type="match status" value="1"/>
</dbReference>
<accession>A0A927WGQ4</accession>
<organism evidence="1 2">
    <name type="scientific">Selenomonas ruminantium</name>
    <dbReference type="NCBI Taxonomy" id="971"/>
    <lineage>
        <taxon>Bacteria</taxon>
        <taxon>Bacillati</taxon>
        <taxon>Bacillota</taxon>
        <taxon>Negativicutes</taxon>
        <taxon>Selenomonadales</taxon>
        <taxon>Selenomonadaceae</taxon>
        <taxon>Selenomonas</taxon>
    </lineage>
</organism>
<dbReference type="GO" id="GO:0016787">
    <property type="term" value="F:hydrolase activity"/>
    <property type="evidence" value="ECO:0007669"/>
    <property type="project" value="UniProtKB-KW"/>
</dbReference>
<comment type="caution">
    <text evidence="1">The sequence shown here is derived from an EMBL/GenBank/DDBJ whole genome shotgun (WGS) entry which is preliminary data.</text>
</comment>
<evidence type="ECO:0000313" key="2">
    <source>
        <dbReference type="Proteomes" id="UP000772151"/>
    </source>
</evidence>
<proteinExistence type="predicted"/>
<name>A0A927WGQ4_SELRU</name>
<evidence type="ECO:0000313" key="1">
    <source>
        <dbReference type="EMBL" id="MBE6086438.1"/>
    </source>
</evidence>
<protein>
    <submittedName>
        <fullName evidence="1">Alpha/beta hydrolase</fullName>
    </submittedName>
</protein>
<dbReference type="Gene3D" id="3.40.50.1820">
    <property type="entry name" value="alpha/beta hydrolase"/>
    <property type="match status" value="1"/>
</dbReference>
<reference evidence="1" key="1">
    <citation type="submission" date="2019-04" db="EMBL/GenBank/DDBJ databases">
        <title>Evolution of Biomass-Degrading Anaerobic Consortia Revealed by Metagenomics.</title>
        <authorList>
            <person name="Peng X."/>
        </authorList>
    </citation>
    <scope>NUCLEOTIDE SEQUENCE</scope>
    <source>
        <strain evidence="1">SIG242</strain>
    </source>
</reference>
<dbReference type="Proteomes" id="UP000772151">
    <property type="component" value="Unassembled WGS sequence"/>
</dbReference>
<dbReference type="EMBL" id="SVCA01000020">
    <property type="protein sequence ID" value="MBE6086438.1"/>
    <property type="molecule type" value="Genomic_DNA"/>
</dbReference>